<feature type="transmembrane region" description="Helical" evidence="2">
    <location>
        <begin position="321"/>
        <end position="345"/>
    </location>
</feature>
<protein>
    <recommendedName>
        <fullName evidence="6">C-type lectin domain-containing protein</fullName>
    </recommendedName>
</protein>
<keyword evidence="2" id="KW-0812">Transmembrane</keyword>
<keyword evidence="3" id="KW-0732">Signal</keyword>
<dbReference type="Gene3D" id="3.10.100.10">
    <property type="entry name" value="Mannose-Binding Protein A, subunit A"/>
    <property type="match status" value="1"/>
</dbReference>
<dbReference type="AlphaFoldDB" id="A0A267GG91"/>
<feature type="compositionally biased region" description="Pro residues" evidence="1">
    <location>
        <begin position="452"/>
        <end position="461"/>
    </location>
</feature>
<dbReference type="SUPFAM" id="SSF56436">
    <property type="entry name" value="C-type lectin-like"/>
    <property type="match status" value="1"/>
</dbReference>
<name>A0A267GG91_9PLAT</name>
<gene>
    <name evidence="4" type="ORF">BOX15_Mlig017692g3</name>
</gene>
<dbReference type="CDD" id="cd00037">
    <property type="entry name" value="CLECT"/>
    <property type="match status" value="1"/>
</dbReference>
<evidence type="ECO:0008006" key="6">
    <source>
        <dbReference type="Google" id="ProtNLM"/>
    </source>
</evidence>
<evidence type="ECO:0000313" key="4">
    <source>
        <dbReference type="EMBL" id="PAA85058.1"/>
    </source>
</evidence>
<feature type="signal peptide" evidence="3">
    <location>
        <begin position="1"/>
        <end position="30"/>
    </location>
</feature>
<feature type="chain" id="PRO_5012763444" description="C-type lectin domain-containing protein" evidence="3">
    <location>
        <begin position="31"/>
        <end position="461"/>
    </location>
</feature>
<evidence type="ECO:0000256" key="2">
    <source>
        <dbReference type="SAM" id="Phobius"/>
    </source>
</evidence>
<dbReference type="Proteomes" id="UP000215902">
    <property type="component" value="Unassembled WGS sequence"/>
</dbReference>
<evidence type="ECO:0000256" key="3">
    <source>
        <dbReference type="SAM" id="SignalP"/>
    </source>
</evidence>
<dbReference type="InterPro" id="IPR016187">
    <property type="entry name" value="CTDL_fold"/>
</dbReference>
<evidence type="ECO:0000313" key="5">
    <source>
        <dbReference type="Proteomes" id="UP000215902"/>
    </source>
</evidence>
<keyword evidence="5" id="KW-1185">Reference proteome</keyword>
<dbReference type="EMBL" id="NIVC01000350">
    <property type="protein sequence ID" value="PAA85058.1"/>
    <property type="molecule type" value="Genomic_DNA"/>
</dbReference>
<accession>A0A267GG91</accession>
<evidence type="ECO:0000256" key="1">
    <source>
        <dbReference type="SAM" id="MobiDB-lite"/>
    </source>
</evidence>
<keyword evidence="2" id="KW-1133">Transmembrane helix</keyword>
<feature type="region of interest" description="Disordered" evidence="1">
    <location>
        <begin position="356"/>
        <end position="461"/>
    </location>
</feature>
<organism evidence="4 5">
    <name type="scientific">Macrostomum lignano</name>
    <dbReference type="NCBI Taxonomy" id="282301"/>
    <lineage>
        <taxon>Eukaryota</taxon>
        <taxon>Metazoa</taxon>
        <taxon>Spiralia</taxon>
        <taxon>Lophotrochozoa</taxon>
        <taxon>Platyhelminthes</taxon>
        <taxon>Rhabditophora</taxon>
        <taxon>Macrostomorpha</taxon>
        <taxon>Macrostomida</taxon>
        <taxon>Macrostomidae</taxon>
        <taxon>Macrostomum</taxon>
    </lineage>
</organism>
<sequence length="461" mass="49427">PQSAMCRLEHPVFLLQLLLLPLILLPGVSSQSASFPVYSCSDGSSPAYFTPTETQFGLRLEISEAVPTCHVLIRNNLLTSAYYYIRVNGSLKSTYTRLSLSTNHGSGGEFVASLTSSNDTVYRAFATPGNSLYAILSSSLPSPFYNELIMLDIEAVHGCPSWWVSYGKECFGSARPDASGTTFNTALGACRQVRANLALSFDSSSALKSAISSSGWSSLTKVWLGAADSSSGVYFLDANKFLVSSSGSLKFYSSSSSSSGCSTGSCRCVIYRFNSYYRENCWKYLRYLCSSSIGGESEFHNLTTLDRTLSSKKSSSSFFSFPYWSISLIIGGLTVLAVFGTRMAFYHRAVAAQRRRETAGTGAGTRSDLPPAPPGSYPVQQQHPPPPPLQQPAAYDNSSFNYPNPAAAGAPMPPAYNAWYMPPPGTAASAPTDADVGDKPPPYEAAAGMPNQPMPPPEGNN</sequence>
<keyword evidence="2" id="KW-0472">Membrane</keyword>
<feature type="compositionally biased region" description="Low complexity" evidence="1">
    <location>
        <begin position="401"/>
        <end position="418"/>
    </location>
</feature>
<dbReference type="InterPro" id="IPR016186">
    <property type="entry name" value="C-type_lectin-like/link_sf"/>
</dbReference>
<comment type="caution">
    <text evidence="4">The sequence shown here is derived from an EMBL/GenBank/DDBJ whole genome shotgun (WGS) entry which is preliminary data.</text>
</comment>
<feature type="non-terminal residue" evidence="4">
    <location>
        <position position="1"/>
    </location>
</feature>
<proteinExistence type="predicted"/>
<reference evidence="4 5" key="1">
    <citation type="submission" date="2017-06" db="EMBL/GenBank/DDBJ databases">
        <title>A platform for efficient transgenesis in Macrostomum lignano, a flatworm model organism for stem cell research.</title>
        <authorList>
            <person name="Berezikov E."/>
        </authorList>
    </citation>
    <scope>NUCLEOTIDE SEQUENCE [LARGE SCALE GENOMIC DNA]</scope>
    <source>
        <strain evidence="4">DV1</strain>
        <tissue evidence="4">Whole organism</tissue>
    </source>
</reference>